<dbReference type="GO" id="GO:0000785">
    <property type="term" value="C:chromatin"/>
    <property type="evidence" value="ECO:0007669"/>
    <property type="project" value="TreeGrafter"/>
</dbReference>
<evidence type="ECO:0000256" key="5">
    <source>
        <dbReference type="ARBA" id="ARBA00022618"/>
    </source>
</evidence>
<keyword evidence="11" id="KW-0137">Centromere</keyword>
<dbReference type="PANTHER" id="PTHR16431:SF1">
    <property type="entry name" value="NEUROGENIC PROTEIN MASTERMIND"/>
    <property type="match status" value="1"/>
</dbReference>
<gene>
    <name evidence="14" type="ORF">KP79_PYT06772</name>
</gene>
<dbReference type="InterPro" id="IPR004910">
    <property type="entry name" value="Yippee/Mis18/Cereblon"/>
</dbReference>
<name>A0A210QFR0_MIZYE</name>
<comment type="function">
    <text evidence="1">Required for recruitment of CENPA to centromeres and normal chromosome segregation during mitosis.</text>
</comment>
<evidence type="ECO:0000256" key="7">
    <source>
        <dbReference type="ARBA" id="ARBA00022776"/>
    </source>
</evidence>
<dbReference type="Proteomes" id="UP000242188">
    <property type="component" value="Unassembled WGS sequence"/>
</dbReference>
<keyword evidence="9" id="KW-0539">Nucleus</keyword>
<dbReference type="GO" id="GO:0051301">
    <property type="term" value="P:cell division"/>
    <property type="evidence" value="ECO:0007669"/>
    <property type="project" value="UniProtKB-KW"/>
</dbReference>
<keyword evidence="6" id="KW-0479">Metal-binding</keyword>
<evidence type="ECO:0000256" key="11">
    <source>
        <dbReference type="ARBA" id="ARBA00023328"/>
    </source>
</evidence>
<protein>
    <submittedName>
        <fullName evidence="14">Protein Mis18-alpha</fullName>
    </submittedName>
</protein>
<dbReference type="AlphaFoldDB" id="A0A210QFR0"/>
<dbReference type="STRING" id="6573.A0A210QFR0"/>
<accession>A0A210QFR0</accession>
<keyword evidence="8" id="KW-0862">Zinc</keyword>
<dbReference type="GO" id="GO:0005634">
    <property type="term" value="C:nucleus"/>
    <property type="evidence" value="ECO:0007669"/>
    <property type="project" value="UniProtKB-SubCell"/>
</dbReference>
<evidence type="ECO:0000256" key="6">
    <source>
        <dbReference type="ARBA" id="ARBA00022723"/>
    </source>
</evidence>
<evidence type="ECO:0000256" key="9">
    <source>
        <dbReference type="ARBA" id="ARBA00023242"/>
    </source>
</evidence>
<dbReference type="InterPro" id="IPR034752">
    <property type="entry name" value="Mis18"/>
</dbReference>
<dbReference type="GO" id="GO:0034080">
    <property type="term" value="P:CENP-A containing chromatin assembly"/>
    <property type="evidence" value="ECO:0007669"/>
    <property type="project" value="TreeGrafter"/>
</dbReference>
<evidence type="ECO:0000256" key="2">
    <source>
        <dbReference type="ARBA" id="ARBA00004123"/>
    </source>
</evidence>
<proteinExistence type="predicted"/>
<evidence type="ECO:0000256" key="3">
    <source>
        <dbReference type="ARBA" id="ARBA00004584"/>
    </source>
</evidence>
<evidence type="ECO:0000256" key="8">
    <source>
        <dbReference type="ARBA" id="ARBA00022833"/>
    </source>
</evidence>
<comment type="subcellular location">
    <subcellularLocation>
        <location evidence="3">Chromosome</location>
        <location evidence="3">Centromere</location>
    </subcellularLocation>
    <subcellularLocation>
        <location evidence="2">Nucleus</location>
    </subcellularLocation>
</comment>
<dbReference type="PANTHER" id="PTHR16431">
    <property type="entry name" value="NEUROGENIC PROTEIN MASTERMIND"/>
    <property type="match status" value="1"/>
</dbReference>
<dbReference type="Pfam" id="PF03226">
    <property type="entry name" value="Yippee-Mis18"/>
    <property type="match status" value="1"/>
</dbReference>
<dbReference type="GO" id="GO:0046872">
    <property type="term" value="F:metal ion binding"/>
    <property type="evidence" value="ECO:0007669"/>
    <property type="project" value="UniProtKB-KW"/>
</dbReference>
<feature type="domain" description="Mis18" evidence="13">
    <location>
        <begin position="26"/>
        <end position="124"/>
    </location>
</feature>
<keyword evidence="7" id="KW-0498">Mitosis</keyword>
<keyword evidence="5" id="KW-0132">Cell division</keyword>
<dbReference type="EMBL" id="NEDP02003858">
    <property type="protein sequence ID" value="OWF47568.1"/>
    <property type="molecule type" value="Genomic_DNA"/>
</dbReference>
<evidence type="ECO:0000259" key="13">
    <source>
        <dbReference type="PROSITE" id="PS51793"/>
    </source>
</evidence>
<keyword evidence="15" id="KW-1185">Reference proteome</keyword>
<evidence type="ECO:0000313" key="14">
    <source>
        <dbReference type="EMBL" id="OWF47568.1"/>
    </source>
</evidence>
<sequence>MSDSRSESNDTLEESGAHEQNEDLERVVFQCSQCNSIVGDSLAWTGSNEILRTISLKYVSKKVEVKDRLITSKTGTDLGSTYNTLQCEVCKGDLGRMYRTTPGNLDHMRQVYTLYVEKISRTTVKFWYTFGSCNQGDDVNINDLVTLPNVKELVKELKKVQELSIRNLVKLIQNFMADDYNINIEDGDLIFDLRVR</sequence>
<keyword evidence="10" id="KW-0131">Cell cycle</keyword>
<evidence type="ECO:0000256" key="10">
    <source>
        <dbReference type="ARBA" id="ARBA00023306"/>
    </source>
</evidence>
<dbReference type="PROSITE" id="PS51793">
    <property type="entry name" value="MIS18"/>
    <property type="match status" value="1"/>
</dbReference>
<dbReference type="GO" id="GO:0007059">
    <property type="term" value="P:chromosome segregation"/>
    <property type="evidence" value="ECO:0007669"/>
    <property type="project" value="TreeGrafter"/>
</dbReference>
<comment type="caution">
    <text evidence="14">The sequence shown here is derived from an EMBL/GenBank/DDBJ whole genome shotgun (WGS) entry which is preliminary data.</text>
</comment>
<evidence type="ECO:0000313" key="15">
    <source>
        <dbReference type="Proteomes" id="UP000242188"/>
    </source>
</evidence>
<dbReference type="GO" id="GO:0000775">
    <property type="term" value="C:chromosome, centromeric region"/>
    <property type="evidence" value="ECO:0007669"/>
    <property type="project" value="UniProtKB-SubCell"/>
</dbReference>
<feature type="region of interest" description="Disordered" evidence="12">
    <location>
        <begin position="1"/>
        <end position="20"/>
    </location>
</feature>
<keyword evidence="4" id="KW-0158">Chromosome</keyword>
<evidence type="ECO:0000256" key="12">
    <source>
        <dbReference type="SAM" id="MobiDB-lite"/>
    </source>
</evidence>
<organism evidence="14 15">
    <name type="scientific">Mizuhopecten yessoensis</name>
    <name type="common">Japanese scallop</name>
    <name type="synonym">Patinopecten yessoensis</name>
    <dbReference type="NCBI Taxonomy" id="6573"/>
    <lineage>
        <taxon>Eukaryota</taxon>
        <taxon>Metazoa</taxon>
        <taxon>Spiralia</taxon>
        <taxon>Lophotrochozoa</taxon>
        <taxon>Mollusca</taxon>
        <taxon>Bivalvia</taxon>
        <taxon>Autobranchia</taxon>
        <taxon>Pteriomorphia</taxon>
        <taxon>Pectinida</taxon>
        <taxon>Pectinoidea</taxon>
        <taxon>Pectinidae</taxon>
        <taxon>Mizuhopecten</taxon>
    </lineage>
</organism>
<evidence type="ECO:0000256" key="1">
    <source>
        <dbReference type="ARBA" id="ARBA00003694"/>
    </source>
</evidence>
<evidence type="ECO:0000256" key="4">
    <source>
        <dbReference type="ARBA" id="ARBA00022454"/>
    </source>
</evidence>
<reference evidence="14 15" key="1">
    <citation type="journal article" date="2017" name="Nat. Ecol. Evol.">
        <title>Scallop genome provides insights into evolution of bilaterian karyotype and development.</title>
        <authorList>
            <person name="Wang S."/>
            <person name="Zhang J."/>
            <person name="Jiao W."/>
            <person name="Li J."/>
            <person name="Xun X."/>
            <person name="Sun Y."/>
            <person name="Guo X."/>
            <person name="Huan P."/>
            <person name="Dong B."/>
            <person name="Zhang L."/>
            <person name="Hu X."/>
            <person name="Sun X."/>
            <person name="Wang J."/>
            <person name="Zhao C."/>
            <person name="Wang Y."/>
            <person name="Wang D."/>
            <person name="Huang X."/>
            <person name="Wang R."/>
            <person name="Lv J."/>
            <person name="Li Y."/>
            <person name="Zhang Z."/>
            <person name="Liu B."/>
            <person name="Lu W."/>
            <person name="Hui Y."/>
            <person name="Liang J."/>
            <person name="Zhou Z."/>
            <person name="Hou R."/>
            <person name="Li X."/>
            <person name="Liu Y."/>
            <person name="Li H."/>
            <person name="Ning X."/>
            <person name="Lin Y."/>
            <person name="Zhao L."/>
            <person name="Xing Q."/>
            <person name="Dou J."/>
            <person name="Li Y."/>
            <person name="Mao J."/>
            <person name="Guo H."/>
            <person name="Dou H."/>
            <person name="Li T."/>
            <person name="Mu C."/>
            <person name="Jiang W."/>
            <person name="Fu Q."/>
            <person name="Fu X."/>
            <person name="Miao Y."/>
            <person name="Liu J."/>
            <person name="Yu Q."/>
            <person name="Li R."/>
            <person name="Liao H."/>
            <person name="Li X."/>
            <person name="Kong Y."/>
            <person name="Jiang Z."/>
            <person name="Chourrout D."/>
            <person name="Li R."/>
            <person name="Bao Z."/>
        </authorList>
    </citation>
    <scope>NUCLEOTIDE SEQUENCE [LARGE SCALE GENOMIC DNA]</scope>
    <source>
        <strain evidence="14 15">PY_sf001</strain>
    </source>
</reference>